<dbReference type="KEGG" id="rgi:RGI145_12575"/>
<dbReference type="NCBIfam" id="TIGR01651">
    <property type="entry name" value="CobT"/>
    <property type="match status" value="1"/>
</dbReference>
<dbReference type="SMART" id="SM00327">
    <property type="entry name" value="VWA"/>
    <property type="match status" value="1"/>
</dbReference>
<evidence type="ECO:0000313" key="7">
    <source>
        <dbReference type="Proteomes" id="UP001258945"/>
    </source>
</evidence>
<dbReference type="EMBL" id="CP015583">
    <property type="protein sequence ID" value="APT57824.1"/>
    <property type="molecule type" value="Genomic_DNA"/>
</dbReference>
<keyword evidence="5" id="KW-0436">Ligase</keyword>
<dbReference type="Pfam" id="PF11775">
    <property type="entry name" value="CobT_C"/>
    <property type="match status" value="1"/>
</dbReference>
<dbReference type="AlphaFoldDB" id="A0A1L7AGA1"/>
<feature type="compositionally biased region" description="Low complexity" evidence="2">
    <location>
        <begin position="254"/>
        <end position="263"/>
    </location>
</feature>
<dbReference type="InterPro" id="IPR036465">
    <property type="entry name" value="vWFA_dom_sf"/>
</dbReference>
<dbReference type="EMBL" id="JAVVDO010000056">
    <property type="protein sequence ID" value="MDT8333472.1"/>
    <property type="molecule type" value="Genomic_DNA"/>
</dbReference>
<feature type="domain" description="VWFA" evidence="3">
    <location>
        <begin position="401"/>
        <end position="592"/>
    </location>
</feature>
<dbReference type="STRING" id="257708.RGI145_12575"/>
<dbReference type="PANTHER" id="PTHR41248:SF1">
    <property type="entry name" value="NORD PROTEIN"/>
    <property type="match status" value="1"/>
</dbReference>
<reference evidence="4 6" key="1">
    <citation type="submission" date="2016-05" db="EMBL/GenBank/DDBJ databases">
        <title>Complete Genome and Methylome Analysis of Psychrotrophic Bacterial Isolates from Antarctic Lake Untersee.</title>
        <authorList>
            <person name="Fomenkov A."/>
            <person name="Akimov V.N."/>
            <person name="Vasilyeva L.V."/>
            <person name="Andersen D."/>
            <person name="Vincze T."/>
            <person name="Roberts R.J."/>
        </authorList>
    </citation>
    <scope>NUCLEOTIDE SEQUENCE [LARGE SCALE GENOMIC DNA]</scope>
    <source>
        <strain evidence="4 6">U14-5</strain>
    </source>
</reference>
<dbReference type="InterPro" id="IPR051928">
    <property type="entry name" value="NorD/CobT"/>
</dbReference>
<dbReference type="InterPro" id="IPR006538">
    <property type="entry name" value="CobT"/>
</dbReference>
<accession>A0A1L7AGA1</accession>
<dbReference type="GO" id="GO:0051116">
    <property type="term" value="F:cobaltochelatase activity"/>
    <property type="evidence" value="ECO:0007669"/>
    <property type="project" value="UniProtKB-UniRule"/>
</dbReference>
<dbReference type="GO" id="GO:0009236">
    <property type="term" value="P:cobalamin biosynthetic process"/>
    <property type="evidence" value="ECO:0007669"/>
    <property type="project" value="UniProtKB-UniRule"/>
</dbReference>
<feature type="compositionally biased region" description="Acidic residues" evidence="2">
    <location>
        <begin position="211"/>
        <end position="225"/>
    </location>
</feature>
<dbReference type="PIRSF" id="PIRSF031715">
    <property type="entry name" value="Cob_chel_CobT"/>
    <property type="match status" value="1"/>
</dbReference>
<feature type="compositionally biased region" description="Basic and acidic residues" evidence="2">
    <location>
        <begin position="281"/>
        <end position="295"/>
    </location>
</feature>
<dbReference type="RefSeq" id="WP_075798642.1">
    <property type="nucleotide sequence ID" value="NZ_CP015583.1"/>
</dbReference>
<evidence type="ECO:0000259" key="3">
    <source>
        <dbReference type="PROSITE" id="PS50234"/>
    </source>
</evidence>
<feature type="region of interest" description="Disordered" evidence="2">
    <location>
        <begin position="211"/>
        <end position="300"/>
    </location>
</feature>
<dbReference type="EC" id="6.6.1.2" evidence="1"/>
<dbReference type="CDD" id="cd01454">
    <property type="entry name" value="vWA_norD_type"/>
    <property type="match status" value="1"/>
</dbReference>
<reference evidence="5 7" key="2">
    <citation type="journal article" date="2019" name="Microb. Pathog.">
        <title>Comparison of VITEK 2, MALDI-TOF MS, 16S rRNA gene sequencing, and whole-genome sequencing for identification of Roseomonas mucosa.</title>
        <authorList>
            <person name="Rudolph W.W."/>
            <person name="Gunzer F."/>
            <person name="Trauth M."/>
            <person name="Bunk B."/>
            <person name="Bigge R."/>
            <person name="Schrottner P."/>
        </authorList>
    </citation>
    <scope>NUCLEOTIDE SEQUENCE [LARGE SCALE GENOMIC DNA]</scope>
    <source>
        <strain evidence="5 7">DSM 103800</strain>
    </source>
</reference>
<gene>
    <name evidence="5" type="primary">cobT</name>
    <name evidence="4" type="ORF">RGI145_12575</name>
    <name evidence="5" type="ORF">RQ831_20680</name>
</gene>
<protein>
    <recommendedName>
        <fullName evidence="1">Cobaltochelatase subunit CobT</fullName>
        <ecNumber evidence="1">6.6.1.2</ecNumber>
    </recommendedName>
</protein>
<dbReference type="Proteomes" id="UP001258945">
    <property type="component" value="Unassembled WGS sequence"/>
</dbReference>
<evidence type="ECO:0000256" key="1">
    <source>
        <dbReference type="NCBIfam" id="TIGR01651"/>
    </source>
</evidence>
<organism evidence="4 6">
    <name type="scientific">Roseomonas gilardii</name>
    <dbReference type="NCBI Taxonomy" id="257708"/>
    <lineage>
        <taxon>Bacteria</taxon>
        <taxon>Pseudomonadati</taxon>
        <taxon>Pseudomonadota</taxon>
        <taxon>Alphaproteobacteria</taxon>
        <taxon>Acetobacterales</taxon>
        <taxon>Roseomonadaceae</taxon>
        <taxon>Roseomonas</taxon>
    </lineage>
</organism>
<name>A0A1L7AGA1_9PROT</name>
<feature type="compositionally biased region" description="Acidic residues" evidence="2">
    <location>
        <begin position="264"/>
        <end position="277"/>
    </location>
</feature>
<evidence type="ECO:0000313" key="4">
    <source>
        <dbReference type="EMBL" id="APT57824.1"/>
    </source>
</evidence>
<evidence type="ECO:0000313" key="6">
    <source>
        <dbReference type="Proteomes" id="UP000185494"/>
    </source>
</evidence>
<sequence>MSNSKDLSRQEEFKRATAGAVRAIARTDDVQVAFQPGPSGLTGKRARLPLPTRALPPAEMARLRGAADAVALKLRYHDEATHAARLPARRDAKEVFDTLEQARVEAVGSRAMPGVAANLQARLTEQAEAEGYDRMTRKDQLPLPVALGLLAREKLSGEPVPEPARRVLDLWRDTLGERAEAALDEMAGSTEDQDAFARAARKLLTALDLAEAEVEAESSEDEEQQGDQGADSSQVQDNSGEGEAQSEDAESMLGAQPEQAQGEAAEDEGEGEEEDGSAAEGEDRPGGPQQRKEVPASDDASVYRAYTRKFDEEVGADDLCDPEELARLRQQLDQQLSHLQGVVSKLANRLQRRLMAQQQRAWDFDLEEGVLDVARLARVISNPTYSLSYKREREADFRDTVVTLLIDNSGSMRGRPITVAAMCCDILARTLERCSVKTEILGFTTRAWKGGQSRERWVQDGKPRNPGRLNDLRHVVYKAADEPWRRARKNLGLMLREGLLKENIDGEALDWAYKRMLARPEHRRILMVISDGAPVDDSTLSVNPGNYLERHLRKVIADIEGRDIVELVAIGIGHDVTRYYRRAVTIVDAEELGGTMMQKLAELFDEDAAAAYQRAAAERSPALI</sequence>
<evidence type="ECO:0000313" key="5">
    <source>
        <dbReference type="EMBL" id="MDT8333472.1"/>
    </source>
</evidence>
<dbReference type="SUPFAM" id="SSF53300">
    <property type="entry name" value="vWA-like"/>
    <property type="match status" value="1"/>
</dbReference>
<dbReference type="PANTHER" id="PTHR41248">
    <property type="entry name" value="NORD PROTEIN"/>
    <property type="match status" value="1"/>
</dbReference>
<dbReference type="Gene3D" id="3.40.50.410">
    <property type="entry name" value="von Willebrand factor, type A domain"/>
    <property type="match status" value="1"/>
</dbReference>
<evidence type="ECO:0000256" key="2">
    <source>
        <dbReference type="SAM" id="MobiDB-lite"/>
    </source>
</evidence>
<dbReference type="eggNOG" id="COG4547">
    <property type="taxonomic scope" value="Bacteria"/>
</dbReference>
<dbReference type="Pfam" id="PF06213">
    <property type="entry name" value="CobT"/>
    <property type="match status" value="1"/>
</dbReference>
<dbReference type="InterPro" id="IPR025861">
    <property type="entry name" value="CobT_VWA_dom"/>
</dbReference>
<dbReference type="InterPro" id="IPR002035">
    <property type="entry name" value="VWF_A"/>
</dbReference>
<keyword evidence="7" id="KW-1185">Reference proteome</keyword>
<reference evidence="5" key="3">
    <citation type="submission" date="2023-09" db="EMBL/GenBank/DDBJ databases">
        <authorList>
            <person name="Schober I."/>
            <person name="Bunk B."/>
        </authorList>
    </citation>
    <scope>NUCLEOTIDE SEQUENCE</scope>
    <source>
        <strain evidence="5">DSM 103800</strain>
    </source>
</reference>
<dbReference type="PROSITE" id="PS50234">
    <property type="entry name" value="VWFA"/>
    <property type="match status" value="1"/>
</dbReference>
<dbReference type="Proteomes" id="UP000185494">
    <property type="component" value="Chromosome 1"/>
</dbReference>
<proteinExistence type="predicted"/>